<accession>A0A6N2NKD1</accession>
<evidence type="ECO:0008006" key="2">
    <source>
        <dbReference type="Google" id="ProtNLM"/>
    </source>
</evidence>
<organism evidence="1">
    <name type="scientific">Salix viminalis</name>
    <name type="common">Common osier</name>
    <name type="synonym">Basket willow</name>
    <dbReference type="NCBI Taxonomy" id="40686"/>
    <lineage>
        <taxon>Eukaryota</taxon>
        <taxon>Viridiplantae</taxon>
        <taxon>Streptophyta</taxon>
        <taxon>Embryophyta</taxon>
        <taxon>Tracheophyta</taxon>
        <taxon>Spermatophyta</taxon>
        <taxon>Magnoliopsida</taxon>
        <taxon>eudicotyledons</taxon>
        <taxon>Gunneridae</taxon>
        <taxon>Pentapetalae</taxon>
        <taxon>rosids</taxon>
        <taxon>fabids</taxon>
        <taxon>Malpighiales</taxon>
        <taxon>Salicaceae</taxon>
        <taxon>Saliceae</taxon>
        <taxon>Salix</taxon>
    </lineage>
</organism>
<evidence type="ECO:0000313" key="1">
    <source>
        <dbReference type="EMBL" id="VFU66194.1"/>
    </source>
</evidence>
<gene>
    <name evidence="1" type="ORF">SVIM_LOCUS512646</name>
</gene>
<name>A0A6N2NKD1_SALVM</name>
<dbReference type="AlphaFoldDB" id="A0A6N2NKD1"/>
<protein>
    <recommendedName>
        <fullName evidence="2">Reverse transcriptase zinc-binding domain-containing protein</fullName>
    </recommendedName>
</protein>
<proteinExistence type="predicted"/>
<dbReference type="EMBL" id="CAADRP010002340">
    <property type="protein sequence ID" value="VFU66194.1"/>
    <property type="molecule type" value="Genomic_DNA"/>
</dbReference>
<sequence>MGFRKIELMNKAFIMKLAWGLLKDNSMSSNRGEGRPVATSRDFLLWKSICREWDVVHENISWNLGNGRQETQIESLNYTVAEMVDGRGNWKWEVFAHLLTVQTVMGIAGYIPPRQDALEDSVVWDLSANGSFNVKTAYLVREEGETMDQDPIWRIVWKWKRME</sequence>
<reference evidence="1" key="1">
    <citation type="submission" date="2019-03" db="EMBL/GenBank/DDBJ databases">
        <authorList>
            <person name="Mank J."/>
            <person name="Almeida P."/>
        </authorList>
    </citation>
    <scope>NUCLEOTIDE SEQUENCE</scope>
    <source>
        <strain evidence="1">78183</strain>
    </source>
</reference>